<gene>
    <name evidence="2" type="ORF">HYC85_014017</name>
</gene>
<organism evidence="2 3">
    <name type="scientific">Camellia sinensis</name>
    <name type="common">Tea plant</name>
    <name type="synonym">Thea sinensis</name>
    <dbReference type="NCBI Taxonomy" id="4442"/>
    <lineage>
        <taxon>Eukaryota</taxon>
        <taxon>Viridiplantae</taxon>
        <taxon>Streptophyta</taxon>
        <taxon>Embryophyta</taxon>
        <taxon>Tracheophyta</taxon>
        <taxon>Spermatophyta</taxon>
        <taxon>Magnoliopsida</taxon>
        <taxon>eudicotyledons</taxon>
        <taxon>Gunneridae</taxon>
        <taxon>Pentapetalae</taxon>
        <taxon>asterids</taxon>
        <taxon>Ericales</taxon>
        <taxon>Theaceae</taxon>
        <taxon>Camellia</taxon>
    </lineage>
</organism>
<dbReference type="AlphaFoldDB" id="A0A7J7H523"/>
<keyword evidence="1" id="KW-1133">Transmembrane helix</keyword>
<dbReference type="EMBL" id="JACBKZ010000006">
    <property type="protein sequence ID" value="KAF5948060.1"/>
    <property type="molecule type" value="Genomic_DNA"/>
</dbReference>
<sequence>MLAIIWLEGIATVGKLVNFDACMDIMELLYEKDQTSALYNSPKYLAASILACAFTFLISNLLIQKCCTCYVASYVITVPKQRWEFPVLPWGNISVLEISPVTSSI</sequence>
<evidence type="ECO:0000313" key="2">
    <source>
        <dbReference type="EMBL" id="KAF5948060.1"/>
    </source>
</evidence>
<keyword evidence="1" id="KW-0472">Membrane</keyword>
<keyword evidence="3" id="KW-1185">Reference proteome</keyword>
<protein>
    <submittedName>
        <fullName evidence="2">Uncharacterized protein</fullName>
    </submittedName>
</protein>
<keyword evidence="1" id="KW-0812">Transmembrane</keyword>
<evidence type="ECO:0000256" key="1">
    <source>
        <dbReference type="SAM" id="Phobius"/>
    </source>
</evidence>
<proteinExistence type="predicted"/>
<dbReference type="Proteomes" id="UP000593564">
    <property type="component" value="Unassembled WGS sequence"/>
</dbReference>
<reference evidence="2 3" key="2">
    <citation type="submission" date="2020-07" db="EMBL/GenBank/DDBJ databases">
        <title>Genome assembly of wild tea tree DASZ reveals pedigree and selection history of tea varieties.</title>
        <authorList>
            <person name="Zhang W."/>
        </authorList>
    </citation>
    <scope>NUCLEOTIDE SEQUENCE [LARGE SCALE GENOMIC DNA]</scope>
    <source>
        <strain evidence="3">cv. G240</strain>
        <tissue evidence="2">Leaf</tissue>
    </source>
</reference>
<evidence type="ECO:0000313" key="3">
    <source>
        <dbReference type="Proteomes" id="UP000593564"/>
    </source>
</evidence>
<comment type="caution">
    <text evidence="2">The sequence shown here is derived from an EMBL/GenBank/DDBJ whole genome shotgun (WGS) entry which is preliminary data.</text>
</comment>
<reference evidence="3" key="1">
    <citation type="journal article" date="2020" name="Nat. Commun.">
        <title>Genome assembly of wild tea tree DASZ reveals pedigree and selection history of tea varieties.</title>
        <authorList>
            <person name="Zhang W."/>
            <person name="Zhang Y."/>
            <person name="Qiu H."/>
            <person name="Guo Y."/>
            <person name="Wan H."/>
            <person name="Zhang X."/>
            <person name="Scossa F."/>
            <person name="Alseekh S."/>
            <person name="Zhang Q."/>
            <person name="Wang P."/>
            <person name="Xu L."/>
            <person name="Schmidt M.H."/>
            <person name="Jia X."/>
            <person name="Li D."/>
            <person name="Zhu A."/>
            <person name="Guo F."/>
            <person name="Chen W."/>
            <person name="Ni D."/>
            <person name="Usadel B."/>
            <person name="Fernie A.R."/>
            <person name="Wen W."/>
        </authorList>
    </citation>
    <scope>NUCLEOTIDE SEQUENCE [LARGE SCALE GENOMIC DNA]</scope>
    <source>
        <strain evidence="3">cv. G240</strain>
    </source>
</reference>
<accession>A0A7J7H523</accession>
<name>A0A7J7H523_CAMSI</name>
<feature type="transmembrane region" description="Helical" evidence="1">
    <location>
        <begin position="44"/>
        <end position="63"/>
    </location>
</feature>